<dbReference type="SUPFAM" id="SSF52540">
    <property type="entry name" value="P-loop containing nucleoside triphosphate hydrolases"/>
    <property type="match status" value="1"/>
</dbReference>
<dbReference type="EMBL" id="QURH01000636">
    <property type="protein sequence ID" value="RFU38955.1"/>
    <property type="molecule type" value="Genomic_DNA"/>
</dbReference>
<evidence type="ECO:0000256" key="1">
    <source>
        <dbReference type="ARBA" id="ARBA00005417"/>
    </source>
</evidence>
<dbReference type="PANTHER" id="PTHR43776:SF7">
    <property type="entry name" value="D,D-DIPEPTIDE TRANSPORT ATP-BINDING PROTEIN DDPF-RELATED"/>
    <property type="match status" value="1"/>
</dbReference>
<keyword evidence="3" id="KW-0547">Nucleotide-binding</keyword>
<dbReference type="GO" id="GO:0016887">
    <property type="term" value="F:ATP hydrolysis activity"/>
    <property type="evidence" value="ECO:0007669"/>
    <property type="project" value="InterPro"/>
</dbReference>
<keyword evidence="2" id="KW-0813">Transport</keyword>
<comment type="similarity">
    <text evidence="1">Belongs to the ABC transporter superfamily.</text>
</comment>
<feature type="non-terminal residue" evidence="7">
    <location>
        <position position="128"/>
    </location>
</feature>
<dbReference type="InterPro" id="IPR027417">
    <property type="entry name" value="P-loop_NTPase"/>
</dbReference>
<feature type="region of interest" description="Disordered" evidence="5">
    <location>
        <begin position="109"/>
        <end position="128"/>
    </location>
</feature>
<evidence type="ECO:0000256" key="3">
    <source>
        <dbReference type="ARBA" id="ARBA00022741"/>
    </source>
</evidence>
<dbReference type="InterPro" id="IPR050319">
    <property type="entry name" value="ABC_transp_ATP-bind"/>
</dbReference>
<protein>
    <submittedName>
        <fullName evidence="7">ATP-binding cassette domain-containing protein</fullName>
    </submittedName>
</protein>
<dbReference type="PANTHER" id="PTHR43776">
    <property type="entry name" value="TRANSPORT ATP-BINDING PROTEIN"/>
    <property type="match status" value="1"/>
</dbReference>
<evidence type="ECO:0000256" key="5">
    <source>
        <dbReference type="SAM" id="MobiDB-lite"/>
    </source>
</evidence>
<dbReference type="GO" id="GO:0005524">
    <property type="term" value="F:ATP binding"/>
    <property type="evidence" value="ECO:0007669"/>
    <property type="project" value="UniProtKB-KW"/>
</dbReference>
<keyword evidence="8" id="KW-1185">Reference proteome</keyword>
<dbReference type="RefSeq" id="WP_117359683.1">
    <property type="nucleotide sequence ID" value="NZ_QURH01000636.1"/>
</dbReference>
<keyword evidence="4 7" id="KW-0067">ATP-binding</keyword>
<dbReference type="OrthoDB" id="2986442at2"/>
<dbReference type="Proteomes" id="UP000261811">
    <property type="component" value="Unassembled WGS sequence"/>
</dbReference>
<comment type="caution">
    <text evidence="7">The sequence shown here is derived from an EMBL/GenBank/DDBJ whole genome shotgun (WGS) entry which is preliminary data.</text>
</comment>
<name>A0A372JG01_9ACTN</name>
<evidence type="ECO:0000313" key="7">
    <source>
        <dbReference type="EMBL" id="RFU38955.1"/>
    </source>
</evidence>
<organism evidence="7 8">
    <name type="scientific">Actinomadura logoneensis</name>
    <dbReference type="NCBI Taxonomy" id="2293572"/>
    <lineage>
        <taxon>Bacteria</taxon>
        <taxon>Bacillati</taxon>
        <taxon>Actinomycetota</taxon>
        <taxon>Actinomycetes</taxon>
        <taxon>Streptosporangiales</taxon>
        <taxon>Thermomonosporaceae</taxon>
        <taxon>Actinomadura</taxon>
    </lineage>
</organism>
<dbReference type="InterPro" id="IPR003439">
    <property type="entry name" value="ABC_transporter-like_ATP-bd"/>
</dbReference>
<feature type="domain" description="ABC transporter" evidence="6">
    <location>
        <begin position="20"/>
        <end position="93"/>
    </location>
</feature>
<sequence length="128" mass="12810">MSTLEFRGVSIRYGRFTAVDGVDLTVPDGGVTGLVGESGSGKSTLGRAAVGLAPVVAGSILVDGREVGGRPRRGPVQLVFQDPYASLDPRMPIGASVAEALPRASRTVAPAAPAGTGKAGRAGLAARL</sequence>
<evidence type="ECO:0000256" key="4">
    <source>
        <dbReference type="ARBA" id="ARBA00022840"/>
    </source>
</evidence>
<accession>A0A372JG01</accession>
<dbReference type="AlphaFoldDB" id="A0A372JG01"/>
<evidence type="ECO:0000313" key="8">
    <source>
        <dbReference type="Proteomes" id="UP000261811"/>
    </source>
</evidence>
<proteinExistence type="inferred from homology"/>
<dbReference type="Pfam" id="PF00005">
    <property type="entry name" value="ABC_tran"/>
    <property type="match status" value="1"/>
</dbReference>
<evidence type="ECO:0000256" key="2">
    <source>
        <dbReference type="ARBA" id="ARBA00022448"/>
    </source>
</evidence>
<dbReference type="Gene3D" id="3.40.50.300">
    <property type="entry name" value="P-loop containing nucleotide triphosphate hydrolases"/>
    <property type="match status" value="1"/>
</dbReference>
<gene>
    <name evidence="7" type="ORF">DZF91_24950</name>
</gene>
<evidence type="ECO:0000259" key="6">
    <source>
        <dbReference type="Pfam" id="PF00005"/>
    </source>
</evidence>
<reference evidence="7 8" key="1">
    <citation type="submission" date="2018-08" db="EMBL/GenBank/DDBJ databases">
        <title>Actinomadura jelena sp. nov., a novel Actinomycete isolated from soil in Chad.</title>
        <authorList>
            <person name="Shi L."/>
        </authorList>
    </citation>
    <scope>NUCLEOTIDE SEQUENCE [LARGE SCALE GENOMIC DNA]</scope>
    <source>
        <strain evidence="7 8">NEAU-G17</strain>
    </source>
</reference>